<name>A0A6C1KF76_XANAU</name>
<sequence>MRYILRQMPEAVVAMASLARAVRSGGRWRAAGMGVALVLAAGFLAARGGVAGAQPVAEDCERAAWPLAADRALLSAPDPRRVTPGDTLVLPLDGALRLGLVPQVGANLPVPPRRGDGGTFAGVMDLKVPPPERVWQVTVSANAWIDVVVDGRPLTPIAFTGVHACPGLRKSLRFGIPSGDVRLQVSGVEGAWLDLVITPAD</sequence>
<dbReference type="RefSeq" id="WP_138399296.1">
    <property type="nucleotide sequence ID" value="NZ_JBAFVI010000002.1"/>
</dbReference>
<dbReference type="GeneID" id="95773739"/>
<dbReference type="AlphaFoldDB" id="A0A6C1KF76"/>
<dbReference type="OrthoDB" id="7376020at2"/>
<dbReference type="Proteomes" id="UP000305131">
    <property type="component" value="Unassembled WGS sequence"/>
</dbReference>
<protein>
    <submittedName>
        <fullName evidence="1">Uncharacterized protein</fullName>
    </submittedName>
</protein>
<reference evidence="1 2" key="1">
    <citation type="submission" date="2019-05" db="EMBL/GenBank/DDBJ databases">
        <authorList>
            <person name="Zhou X."/>
        </authorList>
    </citation>
    <scope>NUCLEOTIDE SEQUENCE [LARGE SCALE GENOMIC DNA]</scope>
    <source>
        <strain evidence="1 2">DSM 432</strain>
    </source>
</reference>
<evidence type="ECO:0000313" key="2">
    <source>
        <dbReference type="Proteomes" id="UP000305131"/>
    </source>
</evidence>
<accession>A0A6C1KF76</accession>
<organism evidence="1 2">
    <name type="scientific">Xanthobacter autotrophicus</name>
    <dbReference type="NCBI Taxonomy" id="280"/>
    <lineage>
        <taxon>Bacteria</taxon>
        <taxon>Pseudomonadati</taxon>
        <taxon>Pseudomonadota</taxon>
        <taxon>Alphaproteobacteria</taxon>
        <taxon>Hyphomicrobiales</taxon>
        <taxon>Xanthobacteraceae</taxon>
        <taxon>Xanthobacter</taxon>
    </lineage>
</organism>
<gene>
    <name evidence="1" type="ORF">FBQ73_09770</name>
</gene>
<evidence type="ECO:0000313" key="1">
    <source>
        <dbReference type="EMBL" id="TLX42938.1"/>
    </source>
</evidence>
<comment type="caution">
    <text evidence="1">The sequence shown here is derived from an EMBL/GenBank/DDBJ whole genome shotgun (WGS) entry which is preliminary data.</text>
</comment>
<proteinExistence type="predicted"/>
<dbReference type="EMBL" id="VAUP01000022">
    <property type="protein sequence ID" value="TLX42938.1"/>
    <property type="molecule type" value="Genomic_DNA"/>
</dbReference>